<evidence type="ECO:0000313" key="12">
    <source>
        <dbReference type="EMBL" id="MEX6501644.1"/>
    </source>
</evidence>
<comment type="similarity">
    <text evidence="9">Belongs to the GSP H family.</text>
</comment>
<evidence type="ECO:0000256" key="6">
    <source>
        <dbReference type="ARBA" id="ARBA00022692"/>
    </source>
</evidence>
<comment type="subcellular location">
    <subcellularLocation>
        <location evidence="1">Cell inner membrane</location>
        <topology evidence="1">Single-pass membrane protein</topology>
    </subcellularLocation>
</comment>
<evidence type="ECO:0000256" key="7">
    <source>
        <dbReference type="ARBA" id="ARBA00022989"/>
    </source>
</evidence>
<keyword evidence="6" id="KW-0812">Transmembrane</keyword>
<sequence>MHRLAYGFTLPELLTTLSVLALLTSIGVPGAQQLMGSQQLVATSNTLSATLAYARSESIKRRWPVLVDNGDGDWTSGWQVYVDSNNNGQFDAGEPLLLQQANQPKGIVVKGNTPVRRYIRYTALGNAELLSGAFQAGTLTLCHATGTQAVRRLVLSASGRVRRQKDAPGTC</sequence>
<evidence type="ECO:0000256" key="3">
    <source>
        <dbReference type="ARBA" id="ARBA00022475"/>
    </source>
</evidence>
<evidence type="ECO:0000256" key="9">
    <source>
        <dbReference type="ARBA" id="ARBA00025772"/>
    </source>
</evidence>
<keyword evidence="13" id="KW-1185">Reference proteome</keyword>
<reference evidence="12 13" key="1">
    <citation type="submission" date="2024-07" db="EMBL/GenBank/DDBJ databases">
        <authorList>
            <person name="Li M."/>
        </authorList>
    </citation>
    <scope>NUCLEOTIDE SEQUENCE [LARGE SCALE GENOMIC DNA]</scope>
    <source>
        <strain evidence="12 13">25A3E</strain>
    </source>
</reference>
<keyword evidence="8" id="KW-0472">Membrane</keyword>
<keyword evidence="3" id="KW-1003">Cell membrane</keyword>
<keyword evidence="7" id="KW-1133">Transmembrane helix</keyword>
<gene>
    <name evidence="12" type="ORF">AB5S05_06165</name>
</gene>
<keyword evidence="4" id="KW-0488">Methylation</keyword>
<evidence type="ECO:0000313" key="13">
    <source>
        <dbReference type="Proteomes" id="UP001560296"/>
    </source>
</evidence>
<protein>
    <recommendedName>
        <fullName evidence="2">Type II secretion system protein H</fullName>
    </recommendedName>
    <alternativeName>
        <fullName evidence="10">General secretion pathway protein H</fullName>
    </alternativeName>
</protein>
<dbReference type="NCBIfam" id="TIGR02532">
    <property type="entry name" value="IV_pilin_GFxxxE"/>
    <property type="match status" value="1"/>
</dbReference>
<dbReference type="SUPFAM" id="SSF54523">
    <property type="entry name" value="Pili subunits"/>
    <property type="match status" value="1"/>
</dbReference>
<dbReference type="EMBL" id="JBFTEG010000003">
    <property type="protein sequence ID" value="MEX6501644.1"/>
    <property type="molecule type" value="Genomic_DNA"/>
</dbReference>
<evidence type="ECO:0000256" key="4">
    <source>
        <dbReference type="ARBA" id="ARBA00022481"/>
    </source>
</evidence>
<evidence type="ECO:0000256" key="10">
    <source>
        <dbReference type="ARBA" id="ARBA00030775"/>
    </source>
</evidence>
<dbReference type="InterPro" id="IPR022346">
    <property type="entry name" value="T2SS_GspH"/>
</dbReference>
<dbReference type="InterPro" id="IPR045584">
    <property type="entry name" value="Pilin-like"/>
</dbReference>
<dbReference type="RefSeq" id="WP_369286614.1">
    <property type="nucleotide sequence ID" value="NZ_JBFTEG010000003.1"/>
</dbReference>
<dbReference type="InterPro" id="IPR012902">
    <property type="entry name" value="N_methyl_site"/>
</dbReference>
<dbReference type="Proteomes" id="UP001560296">
    <property type="component" value="Unassembled WGS sequence"/>
</dbReference>
<evidence type="ECO:0000256" key="8">
    <source>
        <dbReference type="ARBA" id="ARBA00023136"/>
    </source>
</evidence>
<evidence type="ECO:0000256" key="5">
    <source>
        <dbReference type="ARBA" id="ARBA00022519"/>
    </source>
</evidence>
<proteinExistence type="inferred from homology"/>
<organism evidence="12 13">
    <name type="scientific">Pseudomonas zhanjiangensis</name>
    <dbReference type="NCBI Taxonomy" id="3239015"/>
    <lineage>
        <taxon>Bacteria</taxon>
        <taxon>Pseudomonadati</taxon>
        <taxon>Pseudomonadota</taxon>
        <taxon>Gammaproteobacteria</taxon>
        <taxon>Pseudomonadales</taxon>
        <taxon>Pseudomonadaceae</taxon>
        <taxon>Pseudomonas</taxon>
    </lineage>
</organism>
<accession>A0ABV3YRE7</accession>
<feature type="domain" description="General secretion pathway GspH" evidence="11">
    <location>
        <begin position="44"/>
        <end position="159"/>
    </location>
</feature>
<evidence type="ECO:0000256" key="2">
    <source>
        <dbReference type="ARBA" id="ARBA00021549"/>
    </source>
</evidence>
<comment type="caution">
    <text evidence="12">The sequence shown here is derived from an EMBL/GenBank/DDBJ whole genome shotgun (WGS) entry which is preliminary data.</text>
</comment>
<evidence type="ECO:0000256" key="1">
    <source>
        <dbReference type="ARBA" id="ARBA00004377"/>
    </source>
</evidence>
<dbReference type="Gene3D" id="3.55.40.10">
    <property type="entry name" value="minor pseudopilin epsh domain"/>
    <property type="match status" value="1"/>
</dbReference>
<dbReference type="Pfam" id="PF12019">
    <property type="entry name" value="GspH"/>
    <property type="match status" value="1"/>
</dbReference>
<keyword evidence="5" id="KW-0997">Cell inner membrane</keyword>
<evidence type="ECO:0000259" key="11">
    <source>
        <dbReference type="Pfam" id="PF12019"/>
    </source>
</evidence>
<name>A0ABV3YRE7_9PSED</name>